<evidence type="ECO:0000313" key="2">
    <source>
        <dbReference type="EMBL" id="OZC11463.1"/>
    </source>
</evidence>
<protein>
    <submittedName>
        <fullName evidence="2">Uncharacterized protein</fullName>
    </submittedName>
</protein>
<gene>
    <name evidence="2" type="ORF">X798_01321</name>
</gene>
<keyword evidence="1" id="KW-0472">Membrane</keyword>
<keyword evidence="1" id="KW-0812">Transmembrane</keyword>
<feature type="transmembrane region" description="Helical" evidence="1">
    <location>
        <begin position="76"/>
        <end position="96"/>
    </location>
</feature>
<evidence type="ECO:0000256" key="1">
    <source>
        <dbReference type="SAM" id="Phobius"/>
    </source>
</evidence>
<organism evidence="2 3">
    <name type="scientific">Onchocerca flexuosa</name>
    <dbReference type="NCBI Taxonomy" id="387005"/>
    <lineage>
        <taxon>Eukaryota</taxon>
        <taxon>Metazoa</taxon>
        <taxon>Ecdysozoa</taxon>
        <taxon>Nematoda</taxon>
        <taxon>Chromadorea</taxon>
        <taxon>Rhabditida</taxon>
        <taxon>Spirurina</taxon>
        <taxon>Spiruromorpha</taxon>
        <taxon>Filarioidea</taxon>
        <taxon>Onchocercidae</taxon>
        <taxon>Onchocerca</taxon>
    </lineage>
</organism>
<dbReference type="Proteomes" id="UP000242913">
    <property type="component" value="Unassembled WGS sequence"/>
</dbReference>
<accession>A0A238C1X8</accession>
<dbReference type="EMBL" id="KZ269980">
    <property type="protein sequence ID" value="OZC11463.1"/>
    <property type="molecule type" value="Genomic_DNA"/>
</dbReference>
<name>A0A238C1X8_9BILA</name>
<dbReference type="AlphaFoldDB" id="A0A238C1X8"/>
<reference evidence="2 3" key="1">
    <citation type="submission" date="2015-12" db="EMBL/GenBank/DDBJ databases">
        <title>Draft genome of the nematode, Onchocerca flexuosa.</title>
        <authorList>
            <person name="Mitreva M."/>
        </authorList>
    </citation>
    <scope>NUCLEOTIDE SEQUENCE [LARGE SCALE GENOMIC DNA]</scope>
    <source>
        <strain evidence="2">Red Deer</strain>
    </source>
</reference>
<keyword evidence="3" id="KW-1185">Reference proteome</keyword>
<proteinExistence type="predicted"/>
<sequence length="97" mass="10930">MLILKLLALIRSSCDRKSDFALCIKDSEVVRAEKFVDILGTEKVVITDLKAESKLDEIDDLSYLGVAPEAKRTVRVLVAQSLLYLILLLSLLPYFIF</sequence>
<evidence type="ECO:0000313" key="3">
    <source>
        <dbReference type="Proteomes" id="UP000242913"/>
    </source>
</evidence>
<keyword evidence="1" id="KW-1133">Transmembrane helix</keyword>